<keyword evidence="5 10" id="KW-1133">Transmembrane helix</keyword>
<dbReference type="EMBL" id="KE344146">
    <property type="protein sequence ID" value="EXB54015.1"/>
    <property type="molecule type" value="Genomic_DNA"/>
</dbReference>
<evidence type="ECO:0000256" key="8">
    <source>
        <dbReference type="PIRSR" id="PIRSR605150-2"/>
    </source>
</evidence>
<evidence type="ECO:0000313" key="11">
    <source>
        <dbReference type="EMBL" id="EXB54015.1"/>
    </source>
</evidence>
<dbReference type="GO" id="GO:0016760">
    <property type="term" value="F:cellulose synthase (UDP-forming) activity"/>
    <property type="evidence" value="ECO:0007669"/>
    <property type="project" value="InterPro"/>
</dbReference>
<feature type="transmembrane region" description="Helical" evidence="10">
    <location>
        <begin position="519"/>
        <end position="543"/>
    </location>
</feature>
<evidence type="ECO:0000256" key="3">
    <source>
        <dbReference type="ARBA" id="ARBA00022679"/>
    </source>
</evidence>
<dbReference type="GO" id="GO:0030244">
    <property type="term" value="P:cellulose biosynthetic process"/>
    <property type="evidence" value="ECO:0007669"/>
    <property type="project" value="InterPro"/>
</dbReference>
<dbReference type="PANTHER" id="PTHR13301">
    <property type="entry name" value="X-BOX TRANSCRIPTION FACTOR-RELATED"/>
    <property type="match status" value="1"/>
</dbReference>
<gene>
    <name evidence="11" type="ORF">L484_012806</name>
</gene>
<dbReference type="STRING" id="981085.W9QTV0"/>
<evidence type="ECO:0000256" key="4">
    <source>
        <dbReference type="ARBA" id="ARBA00022692"/>
    </source>
</evidence>
<keyword evidence="6 10" id="KW-0472">Membrane</keyword>
<organism evidence="11 12">
    <name type="scientific">Morus notabilis</name>
    <dbReference type="NCBI Taxonomy" id="981085"/>
    <lineage>
        <taxon>Eukaryota</taxon>
        <taxon>Viridiplantae</taxon>
        <taxon>Streptophyta</taxon>
        <taxon>Embryophyta</taxon>
        <taxon>Tracheophyta</taxon>
        <taxon>Spermatophyta</taxon>
        <taxon>Magnoliopsida</taxon>
        <taxon>eudicotyledons</taxon>
        <taxon>Gunneridae</taxon>
        <taxon>Pentapetalae</taxon>
        <taxon>rosids</taxon>
        <taxon>fabids</taxon>
        <taxon>Rosales</taxon>
        <taxon>Moraceae</taxon>
        <taxon>Moreae</taxon>
        <taxon>Morus</taxon>
    </lineage>
</organism>
<feature type="binding site" evidence="8">
    <location>
        <position position="143"/>
    </location>
    <ligand>
        <name>UDP-alpha-D-glucose</name>
        <dbReference type="ChEBI" id="CHEBI:58885"/>
    </ligand>
</feature>
<dbReference type="GO" id="GO:0071555">
    <property type="term" value="P:cell wall organization"/>
    <property type="evidence" value="ECO:0007669"/>
    <property type="project" value="UniProtKB-KW"/>
</dbReference>
<evidence type="ECO:0000256" key="7">
    <source>
        <dbReference type="ARBA" id="ARBA00023316"/>
    </source>
</evidence>
<comment type="subcellular location">
    <subcellularLocation>
        <location evidence="1">Endomembrane system</location>
        <topology evidence="1">Multi-pass membrane protein</topology>
    </subcellularLocation>
</comment>
<dbReference type="Proteomes" id="UP000030645">
    <property type="component" value="Unassembled WGS sequence"/>
</dbReference>
<sequence length="693" mass="78497">MEKSLPLHLCHVSKLTLFINRTHTLLHSIAISFLLYYRASFFFQNAISATPKLLILLPWLFISSSELVLSFIWLLGQAYRWRVVTRSVFPERLPGDEKLPSLDVFIFTVDPETEPTLAVMNTVLSVMAMDYPTEKPHVYLSDDGCSSLTLNGLRETWAFAKFWIPFCRSYKIASGCPEAYFSGVEDHVDSDLIGSDEFKTQREKIKAKKKTSNHTRDHPAIVEVMMQDSSSDAVNDKIPLLVYVSREKRPSHPNQYKAGALNVLLRVSGVLSNSPYFLVLDCDMYCNDPTAARKAMCFHLDPEISHSLAFVQFPQRFRNISKHDIYDSRIRSAFSVQWQGMDGQRGPCLSGTGYFMKRLSLCGNRLSNEDADPMKLRQAYGPSNELVASLCSENDKPHVMKNGGDTTSILEEMKLLASCTYEIGTKWGEEASSVGYLYGSVAENYFTGFTLHSKGWISVYCDPPRPQFLGCATTTLNDCLTQSTRWCSGFFDVGISKYCRFIYRPWRVSILHKMCYAELALPLSFFPLWGFATIPQLCLINGIPIYPKVLSTFFVVVSFLFLSAISKHLYERIGLREARFMTTNKVEDDKKEYLYQQGIFDFRTSTMFLGPMVSVIILNAVSFLVGIARAIFIGDLNKMFVQVFISFYILVINYPVIEGMIIRKDNVIKNLKATNVVLKKHGEEAGVDVLACA</sequence>
<evidence type="ECO:0000313" key="12">
    <source>
        <dbReference type="Proteomes" id="UP000030645"/>
    </source>
</evidence>
<feature type="transmembrane region" description="Helical" evidence="10">
    <location>
        <begin position="608"/>
        <end position="633"/>
    </location>
</feature>
<dbReference type="InterPro" id="IPR029044">
    <property type="entry name" value="Nucleotide-diphossugar_trans"/>
</dbReference>
<evidence type="ECO:0000256" key="5">
    <source>
        <dbReference type="ARBA" id="ARBA00022989"/>
    </source>
</evidence>
<dbReference type="Pfam" id="PF03552">
    <property type="entry name" value="Cellulose_synt"/>
    <property type="match status" value="4"/>
</dbReference>
<feature type="binding site" evidence="8">
    <location>
        <position position="114"/>
    </location>
    <ligand>
        <name>UDP-alpha-D-glucose</name>
        <dbReference type="ChEBI" id="CHEBI:58885"/>
    </ligand>
</feature>
<protein>
    <submittedName>
        <fullName evidence="11">Cellulose synthase-like protein G1</fullName>
    </submittedName>
</protein>
<evidence type="ECO:0000256" key="6">
    <source>
        <dbReference type="ARBA" id="ARBA00023136"/>
    </source>
</evidence>
<feature type="binding site" evidence="9">
    <location>
        <position position="257"/>
    </location>
    <ligand>
        <name>Mn(2+)</name>
        <dbReference type="ChEBI" id="CHEBI:29035"/>
    </ligand>
</feature>
<reference evidence="12" key="1">
    <citation type="submission" date="2013-01" db="EMBL/GenBank/DDBJ databases">
        <title>Draft Genome Sequence of a Mulberry Tree, Morus notabilis C.K. Schneid.</title>
        <authorList>
            <person name="He N."/>
            <person name="Zhao S."/>
        </authorList>
    </citation>
    <scope>NUCLEOTIDE SEQUENCE</scope>
</reference>
<name>W9QTV0_9ROSA</name>
<dbReference type="eggNOG" id="ENOG502QQE5">
    <property type="taxonomic scope" value="Eukaryota"/>
</dbReference>
<keyword evidence="7" id="KW-0961">Cell wall biogenesis/degradation</keyword>
<evidence type="ECO:0000256" key="9">
    <source>
        <dbReference type="PIRSR" id="PIRSR605150-3"/>
    </source>
</evidence>
<evidence type="ECO:0000256" key="10">
    <source>
        <dbReference type="SAM" id="Phobius"/>
    </source>
</evidence>
<dbReference type="GO" id="GO:0016020">
    <property type="term" value="C:membrane"/>
    <property type="evidence" value="ECO:0007669"/>
    <property type="project" value="InterPro"/>
</dbReference>
<feature type="transmembrane region" description="Helical" evidence="10">
    <location>
        <begin position="549"/>
        <end position="570"/>
    </location>
</feature>
<keyword evidence="3" id="KW-0808">Transferase</keyword>
<accession>W9QTV0</accession>
<keyword evidence="2" id="KW-0328">Glycosyltransferase</keyword>
<evidence type="ECO:0000256" key="2">
    <source>
        <dbReference type="ARBA" id="ARBA00022676"/>
    </source>
</evidence>
<keyword evidence="12" id="KW-1185">Reference proteome</keyword>
<evidence type="ECO:0000256" key="1">
    <source>
        <dbReference type="ARBA" id="ARBA00004127"/>
    </source>
</evidence>
<dbReference type="GO" id="GO:0012505">
    <property type="term" value="C:endomembrane system"/>
    <property type="evidence" value="ECO:0007669"/>
    <property type="project" value="UniProtKB-SubCell"/>
</dbReference>
<dbReference type="InterPro" id="IPR005150">
    <property type="entry name" value="Cellulose_synth"/>
</dbReference>
<feature type="transmembrane region" description="Helical" evidence="10">
    <location>
        <begin position="55"/>
        <end position="76"/>
    </location>
</feature>
<dbReference type="Gene3D" id="3.90.550.10">
    <property type="entry name" value="Spore Coat Polysaccharide Biosynthesis Protein SpsA, Chain A"/>
    <property type="match status" value="1"/>
</dbReference>
<feature type="binding site" evidence="9">
    <location>
        <position position="281"/>
    </location>
    <ligand>
        <name>Mn(2+)</name>
        <dbReference type="ChEBI" id="CHEBI:29035"/>
    </ligand>
</feature>
<dbReference type="SUPFAM" id="SSF53448">
    <property type="entry name" value="Nucleotide-diphospho-sugar transferases"/>
    <property type="match status" value="1"/>
</dbReference>
<feature type="transmembrane region" description="Helical" evidence="10">
    <location>
        <begin position="24"/>
        <end position="43"/>
    </location>
</feature>
<proteinExistence type="predicted"/>
<dbReference type="AlphaFoldDB" id="W9QTV0"/>
<feature type="transmembrane region" description="Helical" evidence="10">
    <location>
        <begin position="639"/>
        <end position="657"/>
    </location>
</feature>
<keyword evidence="4 10" id="KW-0812">Transmembrane</keyword>